<comment type="catalytic activity">
    <reaction evidence="12">
        <text>(6R)-5,10-methenyltetrahydrofolate + H2O = (6R)-10-formyltetrahydrofolate + H(+)</text>
        <dbReference type="Rhea" id="RHEA:23700"/>
        <dbReference type="ChEBI" id="CHEBI:15377"/>
        <dbReference type="ChEBI" id="CHEBI:15378"/>
        <dbReference type="ChEBI" id="CHEBI:57455"/>
        <dbReference type="ChEBI" id="CHEBI:195366"/>
        <dbReference type="EC" id="3.5.4.9"/>
    </reaction>
</comment>
<dbReference type="PANTHER" id="PTHR48099:SF5">
    <property type="entry name" value="C-1-TETRAHYDROFOLATE SYNTHASE, CYTOPLASMIC"/>
    <property type="match status" value="1"/>
</dbReference>
<evidence type="ECO:0000313" key="16">
    <source>
        <dbReference type="Proteomes" id="UP000030401"/>
    </source>
</evidence>
<comment type="pathway">
    <text evidence="1 12">One-carbon metabolism; tetrahydrofolate interconversion.</text>
</comment>
<dbReference type="STRING" id="1385512.N784_00355"/>
<comment type="catalytic activity">
    <reaction evidence="12">
        <text>(6R)-5,10-methylene-5,6,7,8-tetrahydrofolate + NADP(+) = (6R)-5,10-methenyltetrahydrofolate + NADPH</text>
        <dbReference type="Rhea" id="RHEA:22812"/>
        <dbReference type="ChEBI" id="CHEBI:15636"/>
        <dbReference type="ChEBI" id="CHEBI:57455"/>
        <dbReference type="ChEBI" id="CHEBI:57783"/>
        <dbReference type="ChEBI" id="CHEBI:58349"/>
        <dbReference type="EC" id="1.5.1.5"/>
    </reaction>
</comment>
<evidence type="ECO:0000259" key="13">
    <source>
        <dbReference type="Pfam" id="PF00763"/>
    </source>
</evidence>
<dbReference type="PROSITE" id="PS00767">
    <property type="entry name" value="THF_DHG_CYH_2"/>
    <property type="match status" value="1"/>
</dbReference>
<dbReference type="Proteomes" id="UP000030401">
    <property type="component" value="Unassembled WGS sequence"/>
</dbReference>
<dbReference type="PANTHER" id="PTHR48099">
    <property type="entry name" value="C-1-TETRAHYDROFOLATE SYNTHASE, CYTOPLASMIC-RELATED"/>
    <property type="match status" value="1"/>
</dbReference>
<dbReference type="GO" id="GO:0004477">
    <property type="term" value="F:methenyltetrahydrofolate cyclohydrolase activity"/>
    <property type="evidence" value="ECO:0007669"/>
    <property type="project" value="UniProtKB-UniRule"/>
</dbReference>
<dbReference type="FunFam" id="3.40.50.720:FF:000094">
    <property type="entry name" value="Bifunctional protein FolD"/>
    <property type="match status" value="1"/>
</dbReference>
<evidence type="ECO:0000256" key="9">
    <source>
        <dbReference type="ARBA" id="ARBA00023102"/>
    </source>
</evidence>
<dbReference type="PROSITE" id="PS00766">
    <property type="entry name" value="THF_DHG_CYH_1"/>
    <property type="match status" value="1"/>
</dbReference>
<sequence length="293" mass="31904">MSAHIINGRELADDLRAQMKDEVSKLHEQGIYPSLTVVLVGENPASLSYVKGKERASKKIGMHSNLIQLPASTSEQQLLGLIDQLNNDTTVHGILVQLPLPSHISEDIIIEAISPAKDVDGFHPISIGRMIAGKDTFLPCTPYGIMTMLDEKGITVEGKHAVILGRSRIVGKPIGQMLLNRHATVTYCHSRTKQLDRYLQQADILIVAIGQAHFITDKQIKEDAVVIDVGINRLEDGSIVGDVDFDSAKEKASYITPVPKGVGPMTITMLLQNTIKAARQMNQVTNGSTSRDG</sequence>
<dbReference type="GO" id="GO:0035999">
    <property type="term" value="P:tetrahydrofolate interconversion"/>
    <property type="evidence" value="ECO:0007669"/>
    <property type="project" value="UniProtKB-UniRule"/>
</dbReference>
<dbReference type="AlphaFoldDB" id="A0A0A5HZ00"/>
<feature type="domain" description="Tetrahydrofolate dehydrogenase/cyclohydrolase catalytic" evidence="13">
    <location>
        <begin position="6"/>
        <end position="120"/>
    </location>
</feature>
<dbReference type="FunFam" id="3.40.50.10860:FF:000005">
    <property type="entry name" value="C-1-tetrahydrofolate synthase, cytoplasmic, putative"/>
    <property type="match status" value="1"/>
</dbReference>
<evidence type="ECO:0000256" key="3">
    <source>
        <dbReference type="ARBA" id="ARBA00022563"/>
    </source>
</evidence>
<dbReference type="OrthoDB" id="9803580at2"/>
<gene>
    <name evidence="12" type="primary">folD</name>
    <name evidence="15" type="ORF">N784_00355</name>
</gene>
<dbReference type="InterPro" id="IPR020630">
    <property type="entry name" value="THF_DH/CycHdrlase_cat_dom"/>
</dbReference>
<dbReference type="RefSeq" id="WP_036830862.1">
    <property type="nucleotide sequence ID" value="NZ_AVPG01000001.1"/>
</dbReference>
<keyword evidence="9 12" id="KW-0368">Histidine biosynthesis</keyword>
<keyword evidence="10 12" id="KW-0486">Methionine biosynthesis</keyword>
<keyword evidence="4 12" id="KW-0028">Amino-acid biosynthesis</keyword>
<keyword evidence="6 12" id="KW-0378">Hydrolase</keyword>
<proteinExistence type="inferred from homology"/>
<evidence type="ECO:0000256" key="10">
    <source>
        <dbReference type="ARBA" id="ARBA00023167"/>
    </source>
</evidence>
<dbReference type="CDD" id="cd01080">
    <property type="entry name" value="NAD_bind_m-THF_DH_Cyclohyd"/>
    <property type="match status" value="1"/>
</dbReference>
<keyword evidence="7 12" id="KW-0521">NADP</keyword>
<dbReference type="GO" id="GO:0005829">
    <property type="term" value="C:cytosol"/>
    <property type="evidence" value="ECO:0007669"/>
    <property type="project" value="TreeGrafter"/>
</dbReference>
<dbReference type="GO" id="GO:0004488">
    <property type="term" value="F:methylenetetrahydrofolate dehydrogenase (NADP+) activity"/>
    <property type="evidence" value="ECO:0007669"/>
    <property type="project" value="UniProtKB-UniRule"/>
</dbReference>
<dbReference type="InterPro" id="IPR020867">
    <property type="entry name" value="THF_DH/CycHdrlase_CS"/>
</dbReference>
<evidence type="ECO:0000256" key="8">
    <source>
        <dbReference type="ARBA" id="ARBA00023002"/>
    </source>
</evidence>
<keyword evidence="11 12" id="KW-0511">Multifunctional enzyme</keyword>
<evidence type="ECO:0000256" key="1">
    <source>
        <dbReference type="ARBA" id="ARBA00004777"/>
    </source>
</evidence>
<evidence type="ECO:0000256" key="4">
    <source>
        <dbReference type="ARBA" id="ARBA00022605"/>
    </source>
</evidence>
<comment type="subunit">
    <text evidence="2 12">Homodimer.</text>
</comment>
<comment type="caution">
    <text evidence="12">Lacks conserved residue(s) required for the propagation of feature annotation.</text>
</comment>
<evidence type="ECO:0000256" key="7">
    <source>
        <dbReference type="ARBA" id="ARBA00022857"/>
    </source>
</evidence>
<dbReference type="SUPFAM" id="SSF53223">
    <property type="entry name" value="Aminoacid dehydrogenase-like, N-terminal domain"/>
    <property type="match status" value="1"/>
</dbReference>
<dbReference type="NCBIfam" id="NF008058">
    <property type="entry name" value="PRK10792.1"/>
    <property type="match status" value="1"/>
</dbReference>
<evidence type="ECO:0000256" key="2">
    <source>
        <dbReference type="ARBA" id="ARBA00011738"/>
    </source>
</evidence>
<dbReference type="InterPro" id="IPR000672">
    <property type="entry name" value="THF_DH/CycHdrlase"/>
</dbReference>
<protein>
    <recommendedName>
        <fullName evidence="12">Bifunctional protein FolD</fullName>
    </recommendedName>
    <domain>
        <recommendedName>
            <fullName evidence="12">Methylenetetrahydrofolate dehydrogenase</fullName>
            <ecNumber evidence="12">1.5.1.5</ecNumber>
        </recommendedName>
    </domain>
    <domain>
        <recommendedName>
            <fullName evidence="12">Methenyltetrahydrofolate cyclohydrolase</fullName>
            <ecNumber evidence="12">3.5.4.9</ecNumber>
        </recommendedName>
    </domain>
</protein>
<dbReference type="EC" id="3.5.4.9" evidence="12"/>
<dbReference type="EC" id="1.5.1.5" evidence="12"/>
<dbReference type="GO" id="GO:0006164">
    <property type="term" value="P:purine nucleotide biosynthetic process"/>
    <property type="evidence" value="ECO:0007669"/>
    <property type="project" value="UniProtKB-KW"/>
</dbReference>
<accession>A0A0A5HZ00</accession>
<keyword evidence="3 12" id="KW-0554">One-carbon metabolism</keyword>
<dbReference type="Pfam" id="PF02882">
    <property type="entry name" value="THF_DHG_CYH_C"/>
    <property type="match status" value="1"/>
</dbReference>
<organism evidence="15 16">
    <name type="scientific">Pontibacillus litoralis JSM 072002</name>
    <dbReference type="NCBI Taxonomy" id="1385512"/>
    <lineage>
        <taxon>Bacteria</taxon>
        <taxon>Bacillati</taxon>
        <taxon>Bacillota</taxon>
        <taxon>Bacilli</taxon>
        <taxon>Bacillales</taxon>
        <taxon>Bacillaceae</taxon>
        <taxon>Pontibacillus</taxon>
    </lineage>
</organism>
<feature type="binding site" evidence="12">
    <location>
        <begin position="165"/>
        <end position="167"/>
    </location>
    <ligand>
        <name>NADP(+)</name>
        <dbReference type="ChEBI" id="CHEBI:58349"/>
    </ligand>
</feature>
<evidence type="ECO:0000313" key="15">
    <source>
        <dbReference type="EMBL" id="KGX88837.1"/>
    </source>
</evidence>
<evidence type="ECO:0000256" key="11">
    <source>
        <dbReference type="ARBA" id="ARBA00023268"/>
    </source>
</evidence>
<feature type="domain" description="Tetrahydrofolate dehydrogenase/cyclohydrolase NAD(P)-binding" evidence="14">
    <location>
        <begin position="139"/>
        <end position="280"/>
    </location>
</feature>
<feature type="binding site" evidence="12">
    <location>
        <position position="231"/>
    </location>
    <ligand>
        <name>NADP(+)</name>
        <dbReference type="ChEBI" id="CHEBI:58349"/>
    </ligand>
</feature>
<dbReference type="eggNOG" id="COG0190">
    <property type="taxonomic scope" value="Bacteria"/>
</dbReference>
<dbReference type="GO" id="GO:0000105">
    <property type="term" value="P:L-histidine biosynthetic process"/>
    <property type="evidence" value="ECO:0007669"/>
    <property type="project" value="UniProtKB-KW"/>
</dbReference>
<dbReference type="InterPro" id="IPR046346">
    <property type="entry name" value="Aminoacid_DH-like_N_sf"/>
</dbReference>
<comment type="caution">
    <text evidence="15">The sequence shown here is derived from an EMBL/GenBank/DDBJ whole genome shotgun (WGS) entry which is preliminary data.</text>
</comment>
<dbReference type="Gene3D" id="3.40.50.10860">
    <property type="entry name" value="Leucine Dehydrogenase, chain A, domain 1"/>
    <property type="match status" value="1"/>
</dbReference>
<dbReference type="InterPro" id="IPR020631">
    <property type="entry name" value="THF_DH/CycHdrlase_NAD-bd_dom"/>
</dbReference>
<keyword evidence="16" id="KW-1185">Reference proteome</keyword>
<dbReference type="EMBL" id="AVPG01000001">
    <property type="protein sequence ID" value="KGX88837.1"/>
    <property type="molecule type" value="Genomic_DNA"/>
</dbReference>
<evidence type="ECO:0000256" key="12">
    <source>
        <dbReference type="HAMAP-Rule" id="MF_01576"/>
    </source>
</evidence>
<dbReference type="PRINTS" id="PR00085">
    <property type="entry name" value="THFDHDRGNASE"/>
</dbReference>
<dbReference type="GO" id="GO:0009086">
    <property type="term" value="P:methionine biosynthetic process"/>
    <property type="evidence" value="ECO:0007669"/>
    <property type="project" value="UniProtKB-KW"/>
</dbReference>
<evidence type="ECO:0000256" key="6">
    <source>
        <dbReference type="ARBA" id="ARBA00022801"/>
    </source>
</evidence>
<dbReference type="Pfam" id="PF00763">
    <property type="entry name" value="THF_DHG_CYH"/>
    <property type="match status" value="1"/>
</dbReference>
<keyword evidence="8 12" id="KW-0560">Oxidoreductase</keyword>
<reference evidence="15 16" key="1">
    <citation type="submission" date="2013-08" db="EMBL/GenBank/DDBJ databases">
        <authorList>
            <person name="Huang J."/>
            <person name="Wang G."/>
        </authorList>
    </citation>
    <scope>NUCLEOTIDE SEQUENCE [LARGE SCALE GENOMIC DNA]</scope>
    <source>
        <strain evidence="15 16">JSM 072002</strain>
    </source>
</reference>
<keyword evidence="5 12" id="KW-0658">Purine biosynthesis</keyword>
<dbReference type="UniPathway" id="UPA00193"/>
<dbReference type="HAMAP" id="MF_01576">
    <property type="entry name" value="THF_DHG_CYH"/>
    <property type="match status" value="1"/>
</dbReference>
<comment type="function">
    <text evidence="12">Catalyzes the oxidation of 5,10-methylenetetrahydrofolate to 5,10-methenyltetrahydrofolate and then the hydrolysis of 5,10-methenyltetrahydrofolate to 10-formyltetrahydrofolate.</text>
</comment>
<evidence type="ECO:0000256" key="5">
    <source>
        <dbReference type="ARBA" id="ARBA00022755"/>
    </source>
</evidence>
<name>A0A0A5HZ00_9BACI</name>
<dbReference type="Gene3D" id="3.40.50.720">
    <property type="entry name" value="NAD(P)-binding Rossmann-like Domain"/>
    <property type="match status" value="1"/>
</dbReference>
<dbReference type="SUPFAM" id="SSF51735">
    <property type="entry name" value="NAD(P)-binding Rossmann-fold domains"/>
    <property type="match status" value="1"/>
</dbReference>
<dbReference type="InterPro" id="IPR036291">
    <property type="entry name" value="NAD(P)-bd_dom_sf"/>
</dbReference>
<comment type="similarity">
    <text evidence="12">Belongs to the tetrahydrofolate dehydrogenase/cyclohydrolase family.</text>
</comment>
<evidence type="ECO:0000259" key="14">
    <source>
        <dbReference type="Pfam" id="PF02882"/>
    </source>
</evidence>